<evidence type="ECO:0000259" key="2">
    <source>
        <dbReference type="Pfam" id="PF02931"/>
    </source>
</evidence>
<name>A0A0K0CWT6_ANGCA</name>
<feature type="domain" description="Neurotransmitter-gated ion-channel ligand-binding" evidence="2">
    <location>
        <begin position="2"/>
        <end position="48"/>
    </location>
</feature>
<keyword evidence="1" id="KW-0472">Membrane</keyword>
<reference evidence="3" key="1">
    <citation type="submission" date="2012-09" db="EMBL/GenBank/DDBJ databases">
        <authorList>
            <person name="Martin A.A."/>
        </authorList>
    </citation>
    <scope>NUCLEOTIDE SEQUENCE</scope>
</reference>
<dbReference type="WBParaSite" id="ACAC_0000195001-mRNA-1">
    <property type="protein sequence ID" value="ACAC_0000195001-mRNA-1"/>
    <property type="gene ID" value="ACAC_0000195001"/>
</dbReference>
<keyword evidence="1" id="KW-1133">Transmembrane helix</keyword>
<evidence type="ECO:0000313" key="4">
    <source>
        <dbReference type="WBParaSite" id="ACAC_0000195001-mRNA-1"/>
    </source>
</evidence>
<accession>A0A0K0CWT6</accession>
<proteinExistence type="predicted"/>
<dbReference type="GO" id="GO:0005230">
    <property type="term" value="F:extracellular ligand-gated monoatomic ion channel activity"/>
    <property type="evidence" value="ECO:0007669"/>
    <property type="project" value="InterPro"/>
</dbReference>
<dbReference type="Gene3D" id="2.70.170.10">
    <property type="entry name" value="Neurotransmitter-gated ion-channel ligand-binding domain"/>
    <property type="match status" value="1"/>
</dbReference>
<dbReference type="Pfam" id="PF02931">
    <property type="entry name" value="Neur_chan_LBD"/>
    <property type="match status" value="1"/>
</dbReference>
<keyword evidence="1" id="KW-0812">Transmembrane</keyword>
<feature type="transmembrane region" description="Helical" evidence="1">
    <location>
        <begin position="47"/>
        <end position="68"/>
    </location>
</feature>
<protein>
    <submittedName>
        <fullName evidence="4">Neur_chan_LBD domain-containing protein</fullName>
    </submittedName>
</protein>
<dbReference type="InterPro" id="IPR036734">
    <property type="entry name" value="Neur_chan_lig-bd_sf"/>
</dbReference>
<keyword evidence="3" id="KW-1185">Reference proteome</keyword>
<evidence type="ECO:0000313" key="3">
    <source>
        <dbReference type="Proteomes" id="UP000035642"/>
    </source>
</evidence>
<sequence length="78" mass="9696">MIQKWRDEFLSWNPREYGMINSTIIPFKYLWIPDTYLYNRYSFQLSIPFRSIIIFSFTRMAFFCSFFLHSLESNNMFH</sequence>
<dbReference type="AlphaFoldDB" id="A0A0K0CWT6"/>
<organism evidence="3 4">
    <name type="scientific">Angiostrongylus cantonensis</name>
    <name type="common">Rat lungworm</name>
    <dbReference type="NCBI Taxonomy" id="6313"/>
    <lineage>
        <taxon>Eukaryota</taxon>
        <taxon>Metazoa</taxon>
        <taxon>Ecdysozoa</taxon>
        <taxon>Nematoda</taxon>
        <taxon>Chromadorea</taxon>
        <taxon>Rhabditida</taxon>
        <taxon>Rhabditina</taxon>
        <taxon>Rhabditomorpha</taxon>
        <taxon>Strongyloidea</taxon>
        <taxon>Metastrongylidae</taxon>
        <taxon>Angiostrongylus</taxon>
    </lineage>
</organism>
<reference evidence="4" key="2">
    <citation type="submission" date="2017-02" db="UniProtKB">
        <authorList>
            <consortium name="WormBaseParasite"/>
        </authorList>
    </citation>
    <scope>IDENTIFICATION</scope>
</reference>
<dbReference type="GO" id="GO:0016020">
    <property type="term" value="C:membrane"/>
    <property type="evidence" value="ECO:0007669"/>
    <property type="project" value="InterPro"/>
</dbReference>
<dbReference type="SUPFAM" id="SSF63712">
    <property type="entry name" value="Nicotinic receptor ligand binding domain-like"/>
    <property type="match status" value="1"/>
</dbReference>
<dbReference type="Proteomes" id="UP000035642">
    <property type="component" value="Unassembled WGS sequence"/>
</dbReference>
<dbReference type="InterPro" id="IPR006202">
    <property type="entry name" value="Neur_chan_lig-bd"/>
</dbReference>
<evidence type="ECO:0000256" key="1">
    <source>
        <dbReference type="SAM" id="Phobius"/>
    </source>
</evidence>